<organism evidence="6 7">
    <name type="scientific">Citricoccus muralis</name>
    <dbReference type="NCBI Taxonomy" id="169134"/>
    <lineage>
        <taxon>Bacteria</taxon>
        <taxon>Bacillati</taxon>
        <taxon>Actinomycetota</taxon>
        <taxon>Actinomycetes</taxon>
        <taxon>Micrococcales</taxon>
        <taxon>Micrococcaceae</taxon>
        <taxon>Citricoccus</taxon>
    </lineage>
</organism>
<evidence type="ECO:0000256" key="4">
    <source>
        <dbReference type="ARBA" id="ARBA00023163"/>
    </source>
</evidence>
<evidence type="ECO:0000256" key="2">
    <source>
        <dbReference type="ARBA" id="ARBA00023015"/>
    </source>
</evidence>
<evidence type="ECO:0000256" key="3">
    <source>
        <dbReference type="ARBA" id="ARBA00023125"/>
    </source>
</evidence>
<dbReference type="Pfam" id="PF03466">
    <property type="entry name" value="LysR_substrate"/>
    <property type="match status" value="1"/>
</dbReference>
<keyword evidence="4" id="KW-0804">Transcription</keyword>
<comment type="similarity">
    <text evidence="1">Belongs to the LysR transcriptional regulatory family.</text>
</comment>
<keyword evidence="7" id="KW-1185">Reference proteome</keyword>
<dbReference type="InterPro" id="IPR005119">
    <property type="entry name" value="LysR_subst-bd"/>
</dbReference>
<dbReference type="PROSITE" id="PS50931">
    <property type="entry name" value="HTH_LYSR"/>
    <property type="match status" value="1"/>
</dbReference>
<dbReference type="InterPro" id="IPR036388">
    <property type="entry name" value="WH-like_DNA-bd_sf"/>
</dbReference>
<dbReference type="RefSeq" id="WP_278157376.1">
    <property type="nucleotide sequence ID" value="NZ_CP121252.1"/>
</dbReference>
<evidence type="ECO:0000313" key="7">
    <source>
        <dbReference type="Proteomes" id="UP001219037"/>
    </source>
</evidence>
<dbReference type="Proteomes" id="UP001219037">
    <property type="component" value="Chromosome"/>
</dbReference>
<evidence type="ECO:0000313" key="6">
    <source>
        <dbReference type="EMBL" id="WFP16223.1"/>
    </source>
</evidence>
<dbReference type="InterPro" id="IPR000847">
    <property type="entry name" value="LysR_HTH_N"/>
</dbReference>
<dbReference type="PANTHER" id="PTHR30118:SF15">
    <property type="entry name" value="TRANSCRIPTIONAL REGULATORY PROTEIN"/>
    <property type="match status" value="1"/>
</dbReference>
<evidence type="ECO:0000256" key="1">
    <source>
        <dbReference type="ARBA" id="ARBA00009437"/>
    </source>
</evidence>
<sequence length="298" mass="31977">MVNLNAIRVFCAVMEEGSVTAASERLKLSQPAVTQTLNTLRRASGDQLFRRVGRGIEPTRGAVELYEQVSGVTDQVERAVTSLHSFDPATAQITFRVALTDLGQAVFLPELVAVLAQRAPGCSLDVVNVNTATVVEDLVAGKLDVAVSSTPLAGPVRSEVLRAEHYCCVTRQGRFGEQRLSTEELVELPRVVVRGSTGHTLVEALMPPPVRGSVHLSGFASIPAVVSRTELIAFVPDAVAAEWVDRWDVEIHALPSDDFAMTVRGHVPVKPVSAASRWFIDWSLKGLFGHPVGVGLAG</sequence>
<dbReference type="Gene3D" id="1.10.10.10">
    <property type="entry name" value="Winged helix-like DNA-binding domain superfamily/Winged helix DNA-binding domain"/>
    <property type="match status" value="1"/>
</dbReference>
<dbReference type="InterPro" id="IPR036390">
    <property type="entry name" value="WH_DNA-bd_sf"/>
</dbReference>
<reference evidence="6 7" key="1">
    <citation type="submission" date="2023-04" db="EMBL/GenBank/DDBJ databases">
        <title>Funneling lignin-derived compounds into biodiesel using alkali-halophilic Citricoccus sp. P2.</title>
        <authorList>
            <person name="Luo C.-B."/>
        </authorList>
    </citation>
    <scope>NUCLEOTIDE SEQUENCE [LARGE SCALE GENOMIC DNA]</scope>
    <source>
        <strain evidence="6 7">P2</strain>
    </source>
</reference>
<gene>
    <name evidence="6" type="ORF">P8192_12660</name>
</gene>
<evidence type="ECO:0000259" key="5">
    <source>
        <dbReference type="PROSITE" id="PS50931"/>
    </source>
</evidence>
<protein>
    <submittedName>
        <fullName evidence="6">LysR family transcriptional regulator</fullName>
    </submittedName>
</protein>
<proteinExistence type="inferred from homology"/>
<dbReference type="Pfam" id="PF00126">
    <property type="entry name" value="HTH_1"/>
    <property type="match status" value="1"/>
</dbReference>
<name>A0ABY8H507_9MICC</name>
<dbReference type="PANTHER" id="PTHR30118">
    <property type="entry name" value="HTH-TYPE TRANSCRIPTIONAL REGULATOR LEUO-RELATED"/>
    <property type="match status" value="1"/>
</dbReference>
<feature type="domain" description="HTH lysR-type" evidence="5">
    <location>
        <begin position="2"/>
        <end position="59"/>
    </location>
</feature>
<accession>A0ABY8H507</accession>
<keyword evidence="2" id="KW-0805">Transcription regulation</keyword>
<dbReference type="EMBL" id="CP121252">
    <property type="protein sequence ID" value="WFP16223.1"/>
    <property type="molecule type" value="Genomic_DNA"/>
</dbReference>
<dbReference type="SUPFAM" id="SSF46785">
    <property type="entry name" value="Winged helix' DNA-binding domain"/>
    <property type="match status" value="1"/>
</dbReference>
<dbReference type="Gene3D" id="3.40.190.10">
    <property type="entry name" value="Periplasmic binding protein-like II"/>
    <property type="match status" value="2"/>
</dbReference>
<keyword evidence="3" id="KW-0238">DNA-binding</keyword>
<dbReference type="InterPro" id="IPR050389">
    <property type="entry name" value="LysR-type_TF"/>
</dbReference>
<dbReference type="PRINTS" id="PR00039">
    <property type="entry name" value="HTHLYSR"/>
</dbReference>
<dbReference type="SUPFAM" id="SSF53850">
    <property type="entry name" value="Periplasmic binding protein-like II"/>
    <property type="match status" value="1"/>
</dbReference>